<keyword evidence="2" id="KW-1185">Reference proteome</keyword>
<dbReference type="AlphaFoldDB" id="A0A2U8GNV2"/>
<protein>
    <submittedName>
        <fullName evidence="1">Uncharacterized protein</fullName>
    </submittedName>
</protein>
<dbReference type="Proteomes" id="UP000244930">
    <property type="component" value="Chromosome"/>
</dbReference>
<dbReference type="RefSeq" id="WP_108949056.1">
    <property type="nucleotide sequence ID" value="NZ_CP022187.1"/>
</dbReference>
<dbReference type="EMBL" id="CP022187">
    <property type="protein sequence ID" value="AWI75349.1"/>
    <property type="molecule type" value="Genomic_DNA"/>
</dbReference>
<sequence length="507" mass="55886">MSEPDQLSATHEAALTWLNGEPDDDPVADLAALRHHEPAAGDSALTVAQREELLGLLRVRAKDICGRFRPRLLTASLPLSREIHRTAMALIDSLLAISDHYRGLAAELQRRWLWARRQELVDLSAQALELIGEACIVGNMAGAVVPFGLWQHAHVLWLAAGMREQLAGGAGADAGMAALCVQYRRVMTISVSQPESLTARELQWLFDYLDTAACDADLSTEPLQPETTSYWIDLAQDNPPIPIVRHKPQGGRDIIYFSPQGICRRISQQVAWLEERVLEAEVVGLERDGELLDPETSGLPEGLTPVEVLSLLRRLRDRWATPPQRAQPRRKHQYSVQVCAGLKAIWDIGRGTGTEVAEWMVFNESPGGYAILCVGGVDSALSAGMLLALRRESTLGWSVCVVRWIRSDNPDQVELGLQVISQGFSAVQVGFRGSDVRKMTPALMLPPLAAVRQHQALVAPAGTYVSRRFALVNDGEHLYVAQGRVLGLDMQTASIELFRYEIDPYPI</sequence>
<gene>
    <name evidence="1" type="ORF">CEW83_09100</name>
</gene>
<organism evidence="1 2">
    <name type="scientific">Parazoarcus communis</name>
    <dbReference type="NCBI Taxonomy" id="41977"/>
    <lineage>
        <taxon>Bacteria</taxon>
        <taxon>Pseudomonadati</taxon>
        <taxon>Pseudomonadota</taxon>
        <taxon>Betaproteobacteria</taxon>
        <taxon>Rhodocyclales</taxon>
        <taxon>Zoogloeaceae</taxon>
        <taxon>Parazoarcus</taxon>
    </lineage>
</organism>
<dbReference type="KEGG" id="acom:CEW83_09100"/>
<accession>A0A2U8GNV2</accession>
<evidence type="ECO:0000313" key="1">
    <source>
        <dbReference type="EMBL" id="AWI75349.1"/>
    </source>
</evidence>
<proteinExistence type="predicted"/>
<name>A0A2U8GNV2_9RHOO</name>
<reference evidence="1 2" key="1">
    <citation type="submission" date="2017-06" db="EMBL/GenBank/DDBJ databases">
        <title>Azoarcus.</title>
        <authorList>
            <person name="Woo J.-H."/>
            <person name="Kim H.-S."/>
        </authorList>
    </citation>
    <scope>NUCLEOTIDE SEQUENCE [LARGE SCALE GENOMIC DNA]</scope>
    <source>
        <strain evidence="1 2">TSPY31</strain>
    </source>
</reference>
<evidence type="ECO:0000313" key="2">
    <source>
        <dbReference type="Proteomes" id="UP000244930"/>
    </source>
</evidence>